<evidence type="ECO:0000313" key="8">
    <source>
        <dbReference type="EMBL" id="NEK22148.1"/>
    </source>
</evidence>
<dbReference type="GO" id="GO:0003677">
    <property type="term" value="F:DNA binding"/>
    <property type="evidence" value="ECO:0007669"/>
    <property type="project" value="UniProtKB-UniRule"/>
</dbReference>
<keyword evidence="9" id="KW-1185">Reference proteome</keyword>
<dbReference type="Gene3D" id="1.10.443.10">
    <property type="entry name" value="Intergrase catalytic core"/>
    <property type="match status" value="1"/>
</dbReference>
<dbReference type="InterPro" id="IPR010998">
    <property type="entry name" value="Integrase_recombinase_N"/>
</dbReference>
<evidence type="ECO:0000256" key="2">
    <source>
        <dbReference type="ARBA" id="ARBA00022908"/>
    </source>
</evidence>
<dbReference type="PROSITE" id="PS51900">
    <property type="entry name" value="CB"/>
    <property type="match status" value="1"/>
</dbReference>
<protein>
    <submittedName>
        <fullName evidence="8">Tyrosine-type recombinase/integrase</fullName>
    </submittedName>
</protein>
<dbReference type="SUPFAM" id="SSF56349">
    <property type="entry name" value="DNA breaking-rejoining enzymes"/>
    <property type="match status" value="1"/>
</dbReference>
<evidence type="ECO:0000256" key="3">
    <source>
        <dbReference type="ARBA" id="ARBA00023125"/>
    </source>
</evidence>
<dbReference type="InterPro" id="IPR044068">
    <property type="entry name" value="CB"/>
</dbReference>
<dbReference type="PROSITE" id="PS51898">
    <property type="entry name" value="TYR_RECOMBINASE"/>
    <property type="match status" value="1"/>
</dbReference>
<dbReference type="InterPro" id="IPR050808">
    <property type="entry name" value="Phage_Integrase"/>
</dbReference>
<dbReference type="Pfam" id="PF00589">
    <property type="entry name" value="Phage_integrase"/>
    <property type="match status" value="1"/>
</dbReference>
<feature type="domain" description="Tyr recombinase" evidence="6">
    <location>
        <begin position="199"/>
        <end position="365"/>
    </location>
</feature>
<evidence type="ECO:0000259" key="6">
    <source>
        <dbReference type="PROSITE" id="PS51898"/>
    </source>
</evidence>
<organism evidence="8 9">
    <name type="scientific">Sulfitobacter sediminilitoris</name>
    <dbReference type="NCBI Taxonomy" id="2698830"/>
    <lineage>
        <taxon>Bacteria</taxon>
        <taxon>Pseudomonadati</taxon>
        <taxon>Pseudomonadota</taxon>
        <taxon>Alphaproteobacteria</taxon>
        <taxon>Rhodobacterales</taxon>
        <taxon>Roseobacteraceae</taxon>
        <taxon>Sulfitobacter</taxon>
    </lineage>
</organism>
<proteinExistence type="inferred from homology"/>
<evidence type="ECO:0000256" key="1">
    <source>
        <dbReference type="ARBA" id="ARBA00008857"/>
    </source>
</evidence>
<keyword evidence="4" id="KW-0233">DNA recombination</keyword>
<dbReference type="InterPro" id="IPR013762">
    <property type="entry name" value="Integrase-like_cat_sf"/>
</dbReference>
<keyword evidence="3 5" id="KW-0238">DNA-binding</keyword>
<dbReference type="PANTHER" id="PTHR30629:SF2">
    <property type="entry name" value="PROPHAGE INTEGRASE INTS-RELATED"/>
    <property type="match status" value="1"/>
</dbReference>
<dbReference type="Gene3D" id="1.10.150.130">
    <property type="match status" value="1"/>
</dbReference>
<dbReference type="InterPro" id="IPR002104">
    <property type="entry name" value="Integrase_catalytic"/>
</dbReference>
<comment type="similarity">
    <text evidence="1">Belongs to the 'phage' integrase family.</text>
</comment>
<evidence type="ECO:0000313" key="9">
    <source>
        <dbReference type="Proteomes" id="UP000468591"/>
    </source>
</evidence>
<dbReference type="Gene3D" id="3.30.160.390">
    <property type="entry name" value="Integrase, DNA-binding domain"/>
    <property type="match status" value="1"/>
</dbReference>
<dbReference type="Proteomes" id="UP000468591">
    <property type="component" value="Unassembled WGS sequence"/>
</dbReference>
<dbReference type="AlphaFoldDB" id="A0A6P0CAI3"/>
<sequence>MQTKISQRVIAGLDATGKRQFIRDSDLVGFGIEGSAKGKFSYFVETRVKGSGKSVRTHLGNVDHIRLDDARQEARKLLMEAKRGTDIRFRHEEEEPLPETLGKAHEEFYAVKKHKLAPSTLADYRKTFNNCLADWKQLPTRQLSRRMVQQRYIELLDEKNPAYVNKVFRNLSSVLNFSGVRPNPCEVISDKDLRVQVEGKSRFLSGMEIHDVMQWHFTFRPRVTSLLLFYMLTGVRREEALGLTWADIREGKVHFPQTKNKKAHFVPLVGILNGLVGERRPDDEKVFPFTNASLRTALDKFKAQVKFREDWTIHDLRRTFSEHMNLIGYGELDIAVANNQGASGVTRRHYLSGQLAKENLLNRMFEDLQRQFEYYYREIGGEVKKVPKDWVPTDILIDEDIAGRMTNEDWDDYASTIDNSREGF</sequence>
<evidence type="ECO:0000256" key="4">
    <source>
        <dbReference type="ARBA" id="ARBA00023172"/>
    </source>
</evidence>
<keyword evidence="2" id="KW-0229">DNA integration</keyword>
<dbReference type="GO" id="GO:0015074">
    <property type="term" value="P:DNA integration"/>
    <property type="evidence" value="ECO:0007669"/>
    <property type="project" value="UniProtKB-KW"/>
</dbReference>
<evidence type="ECO:0000259" key="7">
    <source>
        <dbReference type="PROSITE" id="PS51900"/>
    </source>
</evidence>
<comment type="caution">
    <text evidence="8">The sequence shown here is derived from an EMBL/GenBank/DDBJ whole genome shotgun (WGS) entry which is preliminary data.</text>
</comment>
<name>A0A6P0CAI3_9RHOB</name>
<dbReference type="InterPro" id="IPR038488">
    <property type="entry name" value="Integrase_DNA-bd_sf"/>
</dbReference>
<dbReference type="EMBL" id="JAABNT010000003">
    <property type="protein sequence ID" value="NEK22148.1"/>
    <property type="molecule type" value="Genomic_DNA"/>
</dbReference>
<dbReference type="PANTHER" id="PTHR30629">
    <property type="entry name" value="PROPHAGE INTEGRASE"/>
    <property type="match status" value="1"/>
</dbReference>
<dbReference type="RefSeq" id="WP_164353077.1">
    <property type="nucleotide sequence ID" value="NZ_JAABNT010000003.1"/>
</dbReference>
<reference evidence="8 9" key="1">
    <citation type="submission" date="2020-01" db="EMBL/GenBank/DDBJ databases">
        <title>Sulfitobacter sediminilitoris sp. nov., isolated from a tidal flat.</title>
        <authorList>
            <person name="Park S."/>
            <person name="Yoon J.-H."/>
        </authorList>
    </citation>
    <scope>NUCLEOTIDE SEQUENCE [LARGE SCALE GENOMIC DNA]</scope>
    <source>
        <strain evidence="8 9">JBTF-M27</strain>
    </source>
</reference>
<accession>A0A6P0CAI3</accession>
<feature type="domain" description="Core-binding (CB)" evidence="7">
    <location>
        <begin position="99"/>
        <end position="179"/>
    </location>
</feature>
<dbReference type="InterPro" id="IPR011010">
    <property type="entry name" value="DNA_brk_join_enz"/>
</dbReference>
<gene>
    <name evidence="8" type="ORF">GV827_07010</name>
</gene>
<dbReference type="GO" id="GO:0006310">
    <property type="term" value="P:DNA recombination"/>
    <property type="evidence" value="ECO:0007669"/>
    <property type="project" value="UniProtKB-KW"/>
</dbReference>
<evidence type="ECO:0000256" key="5">
    <source>
        <dbReference type="PROSITE-ProRule" id="PRU01248"/>
    </source>
</evidence>